<proteinExistence type="predicted"/>
<dbReference type="OMA" id="SHECKVH"/>
<comment type="subcellular location">
    <subcellularLocation>
        <location evidence="1">Membrane</location>
        <topology evidence="1">Single-pass membrane protein</topology>
    </subcellularLocation>
</comment>
<dbReference type="Proteomes" id="UP000012073">
    <property type="component" value="Unassembled WGS sequence"/>
</dbReference>
<keyword evidence="5" id="KW-1133">Transmembrane helix</keyword>
<protein>
    <recommendedName>
        <fullName evidence="9">Glycosyltransferase 61 catalytic domain-containing protein</fullName>
    </recommendedName>
</protein>
<name>R7QM17_CHOCR</name>
<organism evidence="10 11">
    <name type="scientific">Chondrus crispus</name>
    <name type="common">Carrageen Irish moss</name>
    <name type="synonym">Polymorpha crispa</name>
    <dbReference type="NCBI Taxonomy" id="2769"/>
    <lineage>
        <taxon>Eukaryota</taxon>
        <taxon>Rhodophyta</taxon>
        <taxon>Florideophyceae</taxon>
        <taxon>Rhodymeniophycidae</taxon>
        <taxon>Gigartinales</taxon>
        <taxon>Gigartinaceae</taxon>
        <taxon>Chondrus</taxon>
    </lineage>
</organism>
<keyword evidence="3" id="KW-0808">Transferase</keyword>
<evidence type="ECO:0000256" key="4">
    <source>
        <dbReference type="ARBA" id="ARBA00022692"/>
    </source>
</evidence>
<accession>R7QM17</accession>
<dbReference type="PANTHER" id="PTHR20961:SF38">
    <property type="entry name" value="PROTEIN O-LINKED-MANNOSE BETA-1,4-N-ACETYLGLUCOSAMINYLTRANSFERASE 2"/>
    <property type="match status" value="1"/>
</dbReference>
<dbReference type="RefSeq" id="XP_005718733.1">
    <property type="nucleotide sequence ID" value="XM_005718676.1"/>
</dbReference>
<keyword evidence="4" id="KW-0812">Transmembrane</keyword>
<dbReference type="PANTHER" id="PTHR20961">
    <property type="entry name" value="GLYCOSYLTRANSFERASE"/>
    <property type="match status" value="1"/>
</dbReference>
<dbReference type="InterPro" id="IPR007657">
    <property type="entry name" value="Glycosyltransferase_61"/>
</dbReference>
<evidence type="ECO:0000313" key="11">
    <source>
        <dbReference type="Proteomes" id="UP000012073"/>
    </source>
</evidence>
<dbReference type="Pfam" id="PF04577">
    <property type="entry name" value="Glyco_transf_61"/>
    <property type="match status" value="1"/>
</dbReference>
<evidence type="ECO:0000256" key="3">
    <source>
        <dbReference type="ARBA" id="ARBA00022679"/>
    </source>
</evidence>
<evidence type="ECO:0000256" key="2">
    <source>
        <dbReference type="ARBA" id="ARBA00022676"/>
    </source>
</evidence>
<dbReference type="EMBL" id="HG001971">
    <property type="protein sequence ID" value="CDF38828.1"/>
    <property type="molecule type" value="Genomic_DNA"/>
</dbReference>
<dbReference type="Gramene" id="CDF38828">
    <property type="protein sequence ID" value="CDF38828"/>
    <property type="gene ID" value="CHC_T00001263001"/>
</dbReference>
<evidence type="ECO:0000313" key="10">
    <source>
        <dbReference type="EMBL" id="CDF38828.1"/>
    </source>
</evidence>
<dbReference type="GO" id="GO:0016020">
    <property type="term" value="C:membrane"/>
    <property type="evidence" value="ECO:0007669"/>
    <property type="project" value="UniProtKB-SubCell"/>
</dbReference>
<feature type="compositionally biased region" description="Polar residues" evidence="8">
    <location>
        <begin position="25"/>
        <end position="35"/>
    </location>
</feature>
<keyword evidence="6" id="KW-0472">Membrane</keyword>
<keyword evidence="11" id="KW-1185">Reference proteome</keyword>
<gene>
    <name evidence="10" type="ORF">CHC_T00001263001</name>
</gene>
<dbReference type="KEGG" id="ccp:CHC_T00001263001"/>
<reference evidence="11" key="1">
    <citation type="journal article" date="2013" name="Proc. Natl. Acad. Sci. U.S.A.">
        <title>Genome structure and metabolic features in the red seaweed Chondrus crispus shed light on evolution of the Archaeplastida.</title>
        <authorList>
            <person name="Collen J."/>
            <person name="Porcel B."/>
            <person name="Carre W."/>
            <person name="Ball S.G."/>
            <person name="Chaparro C."/>
            <person name="Tonon T."/>
            <person name="Barbeyron T."/>
            <person name="Michel G."/>
            <person name="Noel B."/>
            <person name="Valentin K."/>
            <person name="Elias M."/>
            <person name="Artiguenave F."/>
            <person name="Arun A."/>
            <person name="Aury J.M."/>
            <person name="Barbosa-Neto J.F."/>
            <person name="Bothwell J.H."/>
            <person name="Bouget F.Y."/>
            <person name="Brillet L."/>
            <person name="Cabello-Hurtado F."/>
            <person name="Capella-Gutierrez S."/>
            <person name="Charrier B."/>
            <person name="Cladiere L."/>
            <person name="Cock J.M."/>
            <person name="Coelho S.M."/>
            <person name="Colleoni C."/>
            <person name="Czjzek M."/>
            <person name="Da Silva C."/>
            <person name="Delage L."/>
            <person name="Denoeud F."/>
            <person name="Deschamps P."/>
            <person name="Dittami S.M."/>
            <person name="Gabaldon T."/>
            <person name="Gachon C.M."/>
            <person name="Groisillier A."/>
            <person name="Herve C."/>
            <person name="Jabbari K."/>
            <person name="Katinka M."/>
            <person name="Kloareg B."/>
            <person name="Kowalczyk N."/>
            <person name="Labadie K."/>
            <person name="Leblanc C."/>
            <person name="Lopez P.J."/>
            <person name="McLachlan D.H."/>
            <person name="Meslet-Cladiere L."/>
            <person name="Moustafa A."/>
            <person name="Nehr Z."/>
            <person name="Nyvall Collen P."/>
            <person name="Panaud O."/>
            <person name="Partensky F."/>
            <person name="Poulain J."/>
            <person name="Rensing S.A."/>
            <person name="Rousvoal S."/>
            <person name="Samson G."/>
            <person name="Symeonidi A."/>
            <person name="Weissenbach J."/>
            <person name="Zambounis A."/>
            <person name="Wincker P."/>
            <person name="Boyen C."/>
        </authorList>
    </citation>
    <scope>NUCLEOTIDE SEQUENCE [LARGE SCALE GENOMIC DNA]</scope>
    <source>
        <strain evidence="11">cv. Stackhouse</strain>
    </source>
</reference>
<evidence type="ECO:0000259" key="9">
    <source>
        <dbReference type="Pfam" id="PF04577"/>
    </source>
</evidence>
<feature type="domain" description="Glycosyltransferase 61 catalytic" evidence="9">
    <location>
        <begin position="440"/>
        <end position="537"/>
    </location>
</feature>
<keyword evidence="2" id="KW-0328">Glycosyltransferase</keyword>
<evidence type="ECO:0000256" key="1">
    <source>
        <dbReference type="ARBA" id="ARBA00004167"/>
    </source>
</evidence>
<keyword evidence="7" id="KW-0325">Glycoprotein</keyword>
<dbReference type="OrthoDB" id="529273at2759"/>
<evidence type="ECO:0000256" key="8">
    <source>
        <dbReference type="SAM" id="MobiDB-lite"/>
    </source>
</evidence>
<dbReference type="AlphaFoldDB" id="R7QM17"/>
<dbReference type="InterPro" id="IPR049625">
    <property type="entry name" value="Glyco_transf_61_cat"/>
</dbReference>
<dbReference type="GeneID" id="17326454"/>
<evidence type="ECO:0000256" key="6">
    <source>
        <dbReference type="ARBA" id="ARBA00023136"/>
    </source>
</evidence>
<dbReference type="GO" id="GO:0016757">
    <property type="term" value="F:glycosyltransferase activity"/>
    <property type="evidence" value="ECO:0007669"/>
    <property type="project" value="UniProtKB-KW"/>
</dbReference>
<evidence type="ECO:0000256" key="7">
    <source>
        <dbReference type="ARBA" id="ARBA00023180"/>
    </source>
</evidence>
<evidence type="ECO:0000256" key="5">
    <source>
        <dbReference type="ARBA" id="ARBA00022989"/>
    </source>
</evidence>
<feature type="compositionally biased region" description="Polar residues" evidence="8">
    <location>
        <begin position="87"/>
        <end position="106"/>
    </location>
</feature>
<sequence length="635" mass="71423">MPLRPKLNKERWKPNGSAISEKGLNPQSTSTNSSVPPGAAKKNDPETVNGSSERKIQNPESINSVVPRHKVKTETIVNHNVKHAENNKTSGKFATGSQVTQGSSETPLKEKKSTNEQSPMGEPSASPSSGGDLSIGITSNSQKSKASHHQGYNLDFKELGADDVPKGHVPVLNWNYNAVIDAETSQQVFASGDKFHHVAVYKPLCIEADTGQAIRFSGKRVCGGYNRTAGWMIQYCSVLRKSLPKEILLNMKSDDETKQWLDDNRSQIRWVGGLTILQVMEKNCGNIAHFAGRILMLQHIVDNIAAYAAPPSIVENILILPTWDIMKRFLYPHNYEYWHKSVFSALVAPAKFFIGTLGNFIYRESKVSFSGLPRVQLLHNFSMTGSAEQEKKFVCFRRAVVPGFLKGRFFADDREYPSKQPSLQTSMTGAPHIPRDSLRFREKVRALYHSSPYLPQTQKEVVFLDRNGSRRVLDESSKSKVVHLFQNVSLEKGYRFKIVSFDNMPFKEQYETMTAASIAIGIHGANLVNTMFMPPLSVLFELFPFGFEHDMYINGGNSGLKYFKYQMQTGLPFNGPKQFRTVEQCIKLSHECKVHFRDSTLQVTANDLEEMERILREAVRWCDDQPAVSHHQGIS</sequence>
<feature type="region of interest" description="Disordered" evidence="8">
    <location>
        <begin position="1"/>
        <end position="149"/>
    </location>
</feature>
<feature type="compositionally biased region" description="Polar residues" evidence="8">
    <location>
        <begin position="125"/>
        <end position="144"/>
    </location>
</feature>